<dbReference type="SUPFAM" id="SSF51197">
    <property type="entry name" value="Clavaminate synthase-like"/>
    <property type="match status" value="1"/>
</dbReference>
<dbReference type="InterPro" id="IPR050910">
    <property type="entry name" value="JMJD6_ArgDemeth/LysHydrox"/>
</dbReference>
<evidence type="ECO:0000256" key="1">
    <source>
        <dbReference type="SAM" id="Phobius"/>
    </source>
</evidence>
<dbReference type="PANTHER" id="PTHR12480">
    <property type="entry name" value="ARGININE DEMETHYLASE AND LYSYL-HYDROXYLASE JMJD"/>
    <property type="match status" value="1"/>
</dbReference>
<feature type="transmembrane region" description="Helical" evidence="1">
    <location>
        <begin position="62"/>
        <end position="80"/>
    </location>
</feature>
<dbReference type="InterPro" id="IPR003347">
    <property type="entry name" value="JmjC_dom"/>
</dbReference>
<dbReference type="RefSeq" id="XP_012942495.1">
    <property type="nucleotide sequence ID" value="XM_013087041.1"/>
</dbReference>
<name>A0ABM1A7T1_APLCA</name>
<feature type="domain" description="JmjC" evidence="2">
    <location>
        <begin position="226"/>
        <end position="349"/>
    </location>
</feature>
<dbReference type="GeneID" id="106012863"/>
<keyword evidence="1" id="KW-1133">Transmembrane helix</keyword>
<protein>
    <submittedName>
        <fullName evidence="4">Uncharacterized protein LOC106012863</fullName>
    </submittedName>
</protein>
<gene>
    <name evidence="4" type="primary">LOC106012863</name>
</gene>
<keyword evidence="3" id="KW-1185">Reference proteome</keyword>
<accession>A0ABM1A7T1</accession>
<keyword evidence="1" id="KW-0472">Membrane</keyword>
<dbReference type="PANTHER" id="PTHR12480:SF19">
    <property type="entry name" value="CUPIN-LIKE DOMAIN-CONTAINING PROTEIN"/>
    <property type="match status" value="1"/>
</dbReference>
<reference evidence="4" key="1">
    <citation type="submission" date="2025-08" db="UniProtKB">
        <authorList>
            <consortium name="RefSeq"/>
        </authorList>
    </citation>
    <scope>IDENTIFICATION</scope>
</reference>
<proteinExistence type="predicted"/>
<evidence type="ECO:0000313" key="3">
    <source>
        <dbReference type="Proteomes" id="UP000694888"/>
    </source>
</evidence>
<organism evidence="3 4">
    <name type="scientific">Aplysia californica</name>
    <name type="common">California sea hare</name>
    <dbReference type="NCBI Taxonomy" id="6500"/>
    <lineage>
        <taxon>Eukaryota</taxon>
        <taxon>Metazoa</taxon>
        <taxon>Spiralia</taxon>
        <taxon>Lophotrochozoa</taxon>
        <taxon>Mollusca</taxon>
        <taxon>Gastropoda</taxon>
        <taxon>Heterobranchia</taxon>
        <taxon>Euthyneura</taxon>
        <taxon>Tectipleura</taxon>
        <taxon>Aplysiida</taxon>
        <taxon>Aplysioidea</taxon>
        <taxon>Aplysiidae</taxon>
        <taxon>Aplysia</taxon>
    </lineage>
</organism>
<dbReference type="PROSITE" id="PS51184">
    <property type="entry name" value="JMJC"/>
    <property type="match status" value="1"/>
</dbReference>
<dbReference type="Gene3D" id="2.60.120.650">
    <property type="entry name" value="Cupin"/>
    <property type="match status" value="1"/>
</dbReference>
<evidence type="ECO:0000259" key="2">
    <source>
        <dbReference type="PROSITE" id="PS51184"/>
    </source>
</evidence>
<dbReference type="Proteomes" id="UP000694888">
    <property type="component" value="Unplaced"/>
</dbReference>
<sequence length="349" mass="40062">MESREGLNKDDKLQLTDPEVMFIQLHQKALSLGIKQHQMARLKYVRDVTHAKWHRVTSVLKTSFLSILGLFCFISISWALEWPVPRDNLAKFVWRLKGENPGYFESEICLLKASQTAQDLARPPISCEFCEDVHEVPRVSQISPDDFERKFAYSGHPVIVTDGASNWTATTTFSFDFFRDLYRPGSAALRKAESRCQFFPYQTEFRSLGHVFKMDQSRAELSSGAKPWYVGWSNCDVTAGEILRKHYGRPYFLPENAESSRTDWLFMGSPGYGAHLHVDNVHLPSWQAQVAGHKRWTLQPPPECYFRCIAKMEVTVRPGEIIVVDTNRWYHATQVTGQDISITIGSEYD</sequence>
<keyword evidence="1" id="KW-0812">Transmembrane</keyword>
<evidence type="ECO:0000313" key="4">
    <source>
        <dbReference type="RefSeq" id="XP_012942495.1"/>
    </source>
</evidence>